<evidence type="ECO:0000313" key="5">
    <source>
        <dbReference type="EMBL" id="TWH19823.1"/>
    </source>
</evidence>
<proteinExistence type="predicted"/>
<feature type="domain" description="HTH tetR-type" evidence="4">
    <location>
        <begin position="25"/>
        <end position="85"/>
    </location>
</feature>
<dbReference type="PANTHER" id="PTHR30055">
    <property type="entry name" value="HTH-TYPE TRANSCRIPTIONAL REGULATOR RUTR"/>
    <property type="match status" value="1"/>
</dbReference>
<keyword evidence="6" id="KW-1185">Reference proteome</keyword>
<dbReference type="Pfam" id="PF00440">
    <property type="entry name" value="TetR_N"/>
    <property type="match status" value="1"/>
</dbReference>
<gene>
    <name evidence="5" type="ORF">JD82_01656</name>
</gene>
<feature type="region of interest" description="Disordered" evidence="3">
    <location>
        <begin position="1"/>
        <end position="26"/>
    </location>
</feature>
<organism evidence="5 6">
    <name type="scientific">Prauserella rugosa</name>
    <dbReference type="NCBI Taxonomy" id="43354"/>
    <lineage>
        <taxon>Bacteria</taxon>
        <taxon>Bacillati</taxon>
        <taxon>Actinomycetota</taxon>
        <taxon>Actinomycetes</taxon>
        <taxon>Pseudonocardiales</taxon>
        <taxon>Pseudonocardiaceae</taxon>
        <taxon>Prauserella</taxon>
    </lineage>
</organism>
<evidence type="ECO:0000256" key="3">
    <source>
        <dbReference type="SAM" id="MobiDB-lite"/>
    </source>
</evidence>
<evidence type="ECO:0000256" key="1">
    <source>
        <dbReference type="ARBA" id="ARBA00023125"/>
    </source>
</evidence>
<dbReference type="PANTHER" id="PTHR30055:SF200">
    <property type="entry name" value="HTH-TYPE TRANSCRIPTIONAL REPRESSOR BDCR"/>
    <property type="match status" value="1"/>
</dbReference>
<accession>A0A660CDM0</accession>
<evidence type="ECO:0000259" key="4">
    <source>
        <dbReference type="PROSITE" id="PS50977"/>
    </source>
</evidence>
<dbReference type="EMBL" id="VLJV01000001">
    <property type="protein sequence ID" value="TWH19823.1"/>
    <property type="molecule type" value="Genomic_DNA"/>
</dbReference>
<keyword evidence="1 2" id="KW-0238">DNA-binding</keyword>
<dbReference type="SUPFAM" id="SSF46689">
    <property type="entry name" value="Homeodomain-like"/>
    <property type="match status" value="1"/>
</dbReference>
<name>A0A660CDM0_9PSEU</name>
<reference evidence="5 6" key="1">
    <citation type="submission" date="2019-07" db="EMBL/GenBank/DDBJ databases">
        <title>R&amp;d 2014.</title>
        <authorList>
            <person name="Klenk H.-P."/>
        </authorList>
    </citation>
    <scope>NUCLEOTIDE SEQUENCE [LARGE SCALE GENOMIC DNA]</scope>
    <source>
        <strain evidence="5 6">DSM 43194</strain>
    </source>
</reference>
<dbReference type="InterPro" id="IPR009057">
    <property type="entry name" value="Homeodomain-like_sf"/>
</dbReference>
<feature type="DNA-binding region" description="H-T-H motif" evidence="2">
    <location>
        <begin position="48"/>
        <end position="67"/>
    </location>
</feature>
<dbReference type="PRINTS" id="PR00455">
    <property type="entry name" value="HTHTETR"/>
</dbReference>
<sequence>MTATQQPDQRVAGSARRAHPDEPRRPVRERILDAANALFYADGIRAVSADRVIAAAGVSKVTFYRHFPTKDDLVVAYLGVRAAAEREVVGALRARHAGDPGGMLTELARSMASASCAPGFRGCPFINAAAEYPDAGHPVRQAVAAHRAWFTGLLGEVLGELDVADPAVVDRLMMLRDGAMVAGYLGGSDLAAGLRTDVGSGRGSDVAHGTDGTDDRADDGVAARAETLVEAGRAIIAAAR</sequence>
<dbReference type="AlphaFoldDB" id="A0A660CDM0"/>
<evidence type="ECO:0000256" key="2">
    <source>
        <dbReference type="PROSITE-ProRule" id="PRU00335"/>
    </source>
</evidence>
<dbReference type="Proteomes" id="UP000317303">
    <property type="component" value="Unassembled WGS sequence"/>
</dbReference>
<dbReference type="InterPro" id="IPR001647">
    <property type="entry name" value="HTH_TetR"/>
</dbReference>
<dbReference type="GO" id="GO:0000976">
    <property type="term" value="F:transcription cis-regulatory region binding"/>
    <property type="evidence" value="ECO:0007669"/>
    <property type="project" value="TreeGrafter"/>
</dbReference>
<dbReference type="GO" id="GO:0003700">
    <property type="term" value="F:DNA-binding transcription factor activity"/>
    <property type="evidence" value="ECO:0007669"/>
    <property type="project" value="TreeGrafter"/>
</dbReference>
<dbReference type="SUPFAM" id="SSF48498">
    <property type="entry name" value="Tetracyclin repressor-like, C-terminal domain"/>
    <property type="match status" value="1"/>
</dbReference>
<dbReference type="RefSeq" id="WP_084706011.1">
    <property type="nucleotide sequence ID" value="NZ_JOIJ01000020.1"/>
</dbReference>
<protein>
    <submittedName>
        <fullName evidence="5">TetR family transcriptional regulator</fullName>
    </submittedName>
</protein>
<dbReference type="InterPro" id="IPR050109">
    <property type="entry name" value="HTH-type_TetR-like_transc_reg"/>
</dbReference>
<dbReference type="PROSITE" id="PS50977">
    <property type="entry name" value="HTH_TETR_2"/>
    <property type="match status" value="1"/>
</dbReference>
<comment type="caution">
    <text evidence="5">The sequence shown here is derived from an EMBL/GenBank/DDBJ whole genome shotgun (WGS) entry which is preliminary data.</text>
</comment>
<dbReference type="OrthoDB" id="4214267at2"/>
<dbReference type="Gene3D" id="1.10.357.10">
    <property type="entry name" value="Tetracycline Repressor, domain 2"/>
    <property type="match status" value="1"/>
</dbReference>
<evidence type="ECO:0000313" key="6">
    <source>
        <dbReference type="Proteomes" id="UP000317303"/>
    </source>
</evidence>
<dbReference type="InterPro" id="IPR036271">
    <property type="entry name" value="Tet_transcr_reg_TetR-rel_C_sf"/>
</dbReference>